<evidence type="ECO:0000313" key="3">
    <source>
        <dbReference type="EMBL" id="PIS14833.1"/>
    </source>
</evidence>
<reference evidence="4" key="1">
    <citation type="submission" date="2017-09" db="EMBL/GenBank/DDBJ databases">
        <title>Depth-based differentiation of microbial function through sediment-hosted aquifers and enrichment of novel symbionts in the deep terrestrial subsurface.</title>
        <authorList>
            <person name="Probst A.J."/>
            <person name="Ladd B."/>
            <person name="Jarett J.K."/>
            <person name="Geller-Mcgrath D.E."/>
            <person name="Sieber C.M.K."/>
            <person name="Emerson J.B."/>
            <person name="Anantharaman K."/>
            <person name="Thomas B.C."/>
            <person name="Malmstrom R."/>
            <person name="Stieglmeier M."/>
            <person name="Klingl A."/>
            <person name="Woyke T."/>
            <person name="Ryan C.M."/>
            <person name="Banfield J.F."/>
        </authorList>
    </citation>
    <scope>NUCLEOTIDE SEQUENCE [LARGE SCALE GENOMIC DNA]</scope>
</reference>
<dbReference type="AlphaFoldDB" id="A0A2H0WQ91"/>
<sequence>MLKKLLILSSVFLSGIFLSGCTLKQPPAALQIKTTPVANVFVDGQLMGKTPYQSSTLKASELTIKLIPEVEDQSLISWERKVKVSGGVLTLIEREFGLNEAASSGQIITLEKIKDKALASLSIVSDPDGSLIKLDSESKGFTPLTLDQITEADHEIIVSKDGYSEKTLNARAVLGYKLIINVKLAQLGIINPTPTASPLPSLSITPAKTTPVPGKTSVIIKDTPTGWLRVRSGASLSSSEIAKVNPGEKYALLEEASGWYKIAYEVGKEGWVSSTYATPTD</sequence>
<accession>A0A2H0WQ91</accession>
<dbReference type="PROSITE" id="PS51257">
    <property type="entry name" value="PROKAR_LIPOPROTEIN"/>
    <property type="match status" value="1"/>
</dbReference>
<protein>
    <recommendedName>
        <fullName evidence="2">SH3b domain-containing protein</fullName>
    </recommendedName>
</protein>
<evidence type="ECO:0000256" key="1">
    <source>
        <dbReference type="SAM" id="SignalP"/>
    </source>
</evidence>
<evidence type="ECO:0000259" key="2">
    <source>
        <dbReference type="PROSITE" id="PS51781"/>
    </source>
</evidence>
<dbReference type="InterPro" id="IPR013229">
    <property type="entry name" value="PEGA"/>
</dbReference>
<dbReference type="Proteomes" id="UP000230775">
    <property type="component" value="Unassembled WGS sequence"/>
</dbReference>
<keyword evidence="1" id="KW-0732">Signal</keyword>
<evidence type="ECO:0000313" key="4">
    <source>
        <dbReference type="Proteomes" id="UP000230775"/>
    </source>
</evidence>
<gene>
    <name evidence="3" type="ORF">COT64_00565</name>
</gene>
<comment type="caution">
    <text evidence="3">The sequence shown here is derived from an EMBL/GenBank/DDBJ whole genome shotgun (WGS) entry which is preliminary data.</text>
</comment>
<dbReference type="Pfam" id="PF08239">
    <property type="entry name" value="SH3_3"/>
    <property type="match status" value="1"/>
</dbReference>
<feature type="chain" id="PRO_5013701959" description="SH3b domain-containing protein" evidence="1">
    <location>
        <begin position="25"/>
        <end position="281"/>
    </location>
</feature>
<dbReference type="Gene3D" id="2.30.30.40">
    <property type="entry name" value="SH3 Domains"/>
    <property type="match status" value="1"/>
</dbReference>
<dbReference type="InterPro" id="IPR003646">
    <property type="entry name" value="SH3-like_bac-type"/>
</dbReference>
<dbReference type="SMART" id="SM00287">
    <property type="entry name" value="SH3b"/>
    <property type="match status" value="1"/>
</dbReference>
<dbReference type="EMBL" id="PEZI01000012">
    <property type="protein sequence ID" value="PIS14833.1"/>
    <property type="molecule type" value="Genomic_DNA"/>
</dbReference>
<organism evidence="3 4">
    <name type="scientific">Candidatus Shapirobacteria bacterium CG09_land_8_20_14_0_10_39_12</name>
    <dbReference type="NCBI Taxonomy" id="1974885"/>
    <lineage>
        <taxon>Bacteria</taxon>
        <taxon>Candidatus Shapironibacteriota</taxon>
    </lineage>
</organism>
<proteinExistence type="predicted"/>
<dbReference type="PROSITE" id="PS51781">
    <property type="entry name" value="SH3B"/>
    <property type="match status" value="1"/>
</dbReference>
<feature type="signal peptide" evidence="1">
    <location>
        <begin position="1"/>
        <end position="24"/>
    </location>
</feature>
<name>A0A2H0WQ91_9BACT</name>
<dbReference type="Pfam" id="PF08308">
    <property type="entry name" value="PEGA"/>
    <property type="match status" value="1"/>
</dbReference>
<feature type="domain" description="SH3b" evidence="2">
    <location>
        <begin position="215"/>
        <end position="281"/>
    </location>
</feature>